<protein>
    <submittedName>
        <fullName evidence="1">Uncharacterized protein</fullName>
    </submittedName>
</protein>
<sequence>MGVIPQLLCAVLIDDLPTITGDFTSDDTVVPIYFLRDGSCRITDTTSRFNSNTVFNSKPATTPY</sequence>
<gene>
    <name evidence="1" type="ORF">DHOM_11395</name>
</gene>
<dbReference type="Proteomes" id="UP000030182">
    <property type="component" value="Unassembled WGS sequence"/>
</dbReference>
<evidence type="ECO:0000313" key="1">
    <source>
        <dbReference type="EMBL" id="KDS92364.1"/>
    </source>
</evidence>
<evidence type="ECO:0000313" key="2">
    <source>
        <dbReference type="Proteomes" id="UP000030182"/>
    </source>
</evidence>
<accession>A0ABR4SGR2</accession>
<keyword evidence="2" id="KW-1185">Reference proteome</keyword>
<proteinExistence type="predicted"/>
<comment type="caution">
    <text evidence="1">The sequence shown here is derived from an EMBL/GenBank/DDBJ whole genome shotgun (WGS) entry which is preliminary data.</text>
</comment>
<organism evidence="1 2">
    <name type="scientific">Dermabacter hominis 1368</name>
    <dbReference type="NCBI Taxonomy" id="1450519"/>
    <lineage>
        <taxon>Bacteria</taxon>
        <taxon>Bacillati</taxon>
        <taxon>Actinomycetota</taxon>
        <taxon>Actinomycetes</taxon>
        <taxon>Micrococcales</taxon>
        <taxon>Dermabacteraceae</taxon>
        <taxon>Dermabacter</taxon>
    </lineage>
</organism>
<dbReference type="EMBL" id="JDRS01000033">
    <property type="protein sequence ID" value="KDS92364.1"/>
    <property type="molecule type" value="Genomic_DNA"/>
</dbReference>
<reference evidence="1 2" key="1">
    <citation type="submission" date="2014-01" db="EMBL/GenBank/DDBJ databases">
        <title>Draft genome sequence of the multidrug-resistant clinical isolate Dermabacter hominis 1368.</title>
        <authorList>
            <person name="Albersmeier A."/>
            <person name="Bomholt C."/>
            <person name="Glaub A."/>
            <person name="Ruckert C."/>
            <person name="Soriano F."/>
            <person name="Fernandez-Natal I."/>
            <person name="Tauch A."/>
        </authorList>
    </citation>
    <scope>NUCLEOTIDE SEQUENCE [LARGE SCALE GENOMIC DNA]</scope>
    <source>
        <strain evidence="1 2">1368</strain>
    </source>
</reference>
<name>A0ABR4SGR2_9MICO</name>